<feature type="domain" description="GIY-YIG" evidence="1">
    <location>
        <begin position="10"/>
        <end position="81"/>
    </location>
</feature>
<comment type="caution">
    <text evidence="3">The sequence shown here is derived from an EMBL/GenBank/DDBJ whole genome shotgun (WGS) entry which is preliminary data.</text>
</comment>
<dbReference type="Gene3D" id="3.40.1440.10">
    <property type="entry name" value="GIY-YIG endonuclease"/>
    <property type="match status" value="1"/>
</dbReference>
<keyword evidence="3" id="KW-0540">Nuclease</keyword>
<proteinExistence type="predicted"/>
<sequence>MILPAPDPAAPFVVYTVHSAADELLYVGVTGDLRKRMYVHKCNRVWWAPDIQVSVEKFSSSIAAEEREKELIDQLKPPHNHPRGVAIWVSGDLRRAAEQAAADEGISGQQLVERAVRREIQRLSAAPVQA</sequence>
<dbReference type="Proteomes" id="UP000590511">
    <property type="component" value="Unassembled WGS sequence"/>
</dbReference>
<reference evidence="3 4" key="1">
    <citation type="submission" date="2020-08" db="EMBL/GenBank/DDBJ databases">
        <title>Sequencing the genomes of 1000 actinobacteria strains.</title>
        <authorList>
            <person name="Klenk H.-P."/>
        </authorList>
    </citation>
    <scope>NUCLEOTIDE SEQUENCE [LARGE SCALE GENOMIC DNA]</scope>
    <source>
        <strain evidence="3 4">DSM 43150</strain>
    </source>
</reference>
<dbReference type="RefSeq" id="WP_188121489.1">
    <property type="nucleotide sequence ID" value="NZ_BOMP01000098.1"/>
</dbReference>
<evidence type="ECO:0000313" key="3">
    <source>
        <dbReference type="EMBL" id="MBB4749118.1"/>
    </source>
</evidence>
<organism evidence="3 4">
    <name type="scientific">Actinoplanes lobatus</name>
    <dbReference type="NCBI Taxonomy" id="113568"/>
    <lineage>
        <taxon>Bacteria</taxon>
        <taxon>Bacillati</taxon>
        <taxon>Actinomycetota</taxon>
        <taxon>Actinomycetes</taxon>
        <taxon>Micromonosporales</taxon>
        <taxon>Micromonosporaceae</taxon>
        <taxon>Actinoplanes</taxon>
    </lineage>
</organism>
<dbReference type="EMBL" id="BOMP01000098">
    <property type="protein sequence ID" value="GIE42784.1"/>
    <property type="molecule type" value="Genomic_DNA"/>
</dbReference>
<gene>
    <name evidence="2" type="ORF">Alo02nite_56820</name>
    <name evidence="3" type="ORF">BJ964_003279</name>
</gene>
<dbReference type="InterPro" id="IPR000305">
    <property type="entry name" value="GIY-YIG_endonuc"/>
</dbReference>
<dbReference type="AlphaFoldDB" id="A0A7W7MGB0"/>
<protein>
    <submittedName>
        <fullName evidence="3">Putative GIY-YIG superfamily endonuclease</fullName>
    </submittedName>
</protein>
<keyword evidence="3" id="KW-0255">Endonuclease</keyword>
<accession>A0A7W7MGB0</accession>
<keyword evidence="3" id="KW-0378">Hydrolase</keyword>
<evidence type="ECO:0000259" key="1">
    <source>
        <dbReference type="PROSITE" id="PS50164"/>
    </source>
</evidence>
<dbReference type="Proteomes" id="UP000631312">
    <property type="component" value="Unassembled WGS sequence"/>
</dbReference>
<dbReference type="InterPro" id="IPR035901">
    <property type="entry name" value="GIY-YIG_endonuc_sf"/>
</dbReference>
<name>A0A7W7MGB0_9ACTN</name>
<reference evidence="2 5" key="2">
    <citation type="submission" date="2021-01" db="EMBL/GenBank/DDBJ databases">
        <title>Whole genome shotgun sequence of Actinoplanes lobatus NBRC 12513.</title>
        <authorList>
            <person name="Komaki H."/>
            <person name="Tamura T."/>
        </authorList>
    </citation>
    <scope>NUCLEOTIDE SEQUENCE [LARGE SCALE GENOMIC DNA]</scope>
    <source>
        <strain evidence="2 5">NBRC 12513</strain>
    </source>
</reference>
<dbReference type="Pfam" id="PF01541">
    <property type="entry name" value="GIY-YIG"/>
    <property type="match status" value="1"/>
</dbReference>
<evidence type="ECO:0000313" key="5">
    <source>
        <dbReference type="Proteomes" id="UP000631312"/>
    </source>
</evidence>
<dbReference type="EMBL" id="JACHNC010000001">
    <property type="protein sequence ID" value="MBB4749118.1"/>
    <property type="molecule type" value="Genomic_DNA"/>
</dbReference>
<keyword evidence="5" id="KW-1185">Reference proteome</keyword>
<dbReference type="GO" id="GO:0004519">
    <property type="term" value="F:endonuclease activity"/>
    <property type="evidence" value="ECO:0007669"/>
    <property type="project" value="UniProtKB-KW"/>
</dbReference>
<dbReference type="SUPFAM" id="SSF82771">
    <property type="entry name" value="GIY-YIG endonuclease"/>
    <property type="match status" value="1"/>
</dbReference>
<dbReference type="PROSITE" id="PS50164">
    <property type="entry name" value="GIY_YIG"/>
    <property type="match status" value="1"/>
</dbReference>
<evidence type="ECO:0000313" key="2">
    <source>
        <dbReference type="EMBL" id="GIE42784.1"/>
    </source>
</evidence>
<evidence type="ECO:0000313" key="4">
    <source>
        <dbReference type="Proteomes" id="UP000590511"/>
    </source>
</evidence>